<dbReference type="InterPro" id="IPR018649">
    <property type="entry name" value="SHOCT"/>
</dbReference>
<organism evidence="3 4">
    <name type="scientific">Rhizobium azibense</name>
    <dbReference type="NCBI Taxonomy" id="1136135"/>
    <lineage>
        <taxon>Bacteria</taxon>
        <taxon>Pseudomonadati</taxon>
        <taxon>Pseudomonadota</taxon>
        <taxon>Alphaproteobacteria</taxon>
        <taxon>Hyphomicrobiales</taxon>
        <taxon>Rhizobiaceae</taxon>
        <taxon>Rhizobium/Agrobacterium group</taxon>
        <taxon>Rhizobium</taxon>
    </lineage>
</organism>
<dbReference type="AlphaFoldDB" id="A0A4R3RWU1"/>
<evidence type="ECO:0000313" key="3">
    <source>
        <dbReference type="EMBL" id="TCU40790.1"/>
    </source>
</evidence>
<comment type="caution">
    <text evidence="3">The sequence shown here is derived from an EMBL/GenBank/DDBJ whole genome shotgun (WGS) entry which is preliminary data.</text>
</comment>
<protein>
    <submittedName>
        <fullName evidence="3">Putative oligomerization/nucleic acid binding protein</fullName>
    </submittedName>
</protein>
<accession>A0A4R3RWU1</accession>
<feature type="region of interest" description="Disordered" evidence="1">
    <location>
        <begin position="249"/>
        <end position="268"/>
    </location>
</feature>
<dbReference type="Proteomes" id="UP000295507">
    <property type="component" value="Unassembled WGS sequence"/>
</dbReference>
<evidence type="ECO:0000259" key="2">
    <source>
        <dbReference type="Pfam" id="PF09851"/>
    </source>
</evidence>
<reference evidence="3 4" key="1">
    <citation type="submission" date="2019-03" db="EMBL/GenBank/DDBJ databases">
        <title>Genomic Encyclopedia of Type Strains, Phase IV (KMG-V): Genome sequencing to study the core and pangenomes of soil and plant-associated prokaryotes.</title>
        <authorList>
            <person name="Whitman W."/>
        </authorList>
    </citation>
    <scope>NUCLEOTIDE SEQUENCE [LARGE SCALE GENOMIC DNA]</scope>
    <source>
        <strain evidence="3 4">IE4868</strain>
    </source>
</reference>
<proteinExistence type="predicted"/>
<dbReference type="EMBL" id="SMBK01000001">
    <property type="protein sequence ID" value="TCU40790.1"/>
    <property type="molecule type" value="Genomic_DNA"/>
</dbReference>
<dbReference type="Pfam" id="PF09851">
    <property type="entry name" value="SHOCT"/>
    <property type="match status" value="1"/>
</dbReference>
<sequence length="302" mass="32688">MDFVAGSALRRARFLDQARAITMRQLSEEGRRTLEGIAQRYGVSLGAVEHLLMAIIAGQATQAQFNHPDLGGMGQWSQGGMIMVGDMFNHALKANVAGICSELAALVRSTDLLDLQRSDQSQYQGQGGVSLFVPGELSAGNWWPEEFGHPASTGAQNNLRYAFFPTTRRLAIDVGGRLTVYDTKDHRIGGFSQQQSSDQTLSFTSQHGLVKISELDVVDQDGKEPASTSAIGPYAAAVAPSIFASSAQEAAVPQQPAPPAPELRRSDEDIFGKIERLAALREKGILTDQEFEVKKSELLSRL</sequence>
<gene>
    <name evidence="3" type="ORF">EV129_10175</name>
</gene>
<evidence type="ECO:0000313" key="4">
    <source>
        <dbReference type="Proteomes" id="UP000295507"/>
    </source>
</evidence>
<feature type="domain" description="SHOCT" evidence="2">
    <location>
        <begin position="273"/>
        <end position="299"/>
    </location>
</feature>
<evidence type="ECO:0000256" key="1">
    <source>
        <dbReference type="SAM" id="MobiDB-lite"/>
    </source>
</evidence>
<name>A0A4R3RWU1_9HYPH</name>